<keyword evidence="4" id="KW-1185">Reference proteome</keyword>
<feature type="region of interest" description="Disordered" evidence="1">
    <location>
        <begin position="1"/>
        <end position="21"/>
    </location>
</feature>
<feature type="compositionally biased region" description="Gly residues" evidence="1">
    <location>
        <begin position="102"/>
        <end position="121"/>
    </location>
</feature>
<dbReference type="InterPro" id="IPR052944">
    <property type="entry name" value="Sporulation_related"/>
</dbReference>
<keyword evidence="2" id="KW-0812">Transmembrane</keyword>
<accession>A0ABP5ZRU0</accession>
<keyword evidence="3" id="KW-0449">Lipoprotein</keyword>
<dbReference type="RefSeq" id="WP_344384584.1">
    <property type="nucleotide sequence ID" value="NZ_BAAATA010000027.1"/>
</dbReference>
<evidence type="ECO:0000313" key="3">
    <source>
        <dbReference type="EMBL" id="GAA2499657.1"/>
    </source>
</evidence>
<comment type="caution">
    <text evidence="3">The sequence shown here is derived from an EMBL/GenBank/DDBJ whole genome shotgun (WGS) entry which is preliminary data.</text>
</comment>
<dbReference type="InterPro" id="IPR029046">
    <property type="entry name" value="LolA/LolB/LppX"/>
</dbReference>
<feature type="region of interest" description="Disordered" evidence="1">
    <location>
        <begin position="95"/>
        <end position="121"/>
    </location>
</feature>
<dbReference type="Proteomes" id="UP001501358">
    <property type="component" value="Unassembled WGS sequence"/>
</dbReference>
<gene>
    <name evidence="3" type="ORF">GCM10010406_40230</name>
</gene>
<keyword evidence="2" id="KW-0472">Membrane</keyword>
<reference evidence="4" key="1">
    <citation type="journal article" date="2019" name="Int. J. Syst. Evol. Microbiol.">
        <title>The Global Catalogue of Microorganisms (GCM) 10K type strain sequencing project: providing services to taxonomists for standard genome sequencing and annotation.</title>
        <authorList>
            <consortium name="The Broad Institute Genomics Platform"/>
            <consortium name="The Broad Institute Genome Sequencing Center for Infectious Disease"/>
            <person name="Wu L."/>
            <person name="Ma J."/>
        </authorList>
    </citation>
    <scope>NUCLEOTIDE SEQUENCE [LARGE SCALE GENOMIC DNA]</scope>
    <source>
        <strain evidence="4">JCM 6307</strain>
    </source>
</reference>
<feature type="compositionally biased region" description="Basic and acidic residues" evidence="1">
    <location>
        <begin position="1"/>
        <end position="13"/>
    </location>
</feature>
<protein>
    <submittedName>
        <fullName evidence="3">Outer membrane lipoprotein carrier protein LolA</fullName>
    </submittedName>
</protein>
<name>A0ABP5ZRU0_9ACTN</name>
<feature type="region of interest" description="Disordered" evidence="1">
    <location>
        <begin position="360"/>
        <end position="387"/>
    </location>
</feature>
<evidence type="ECO:0000256" key="1">
    <source>
        <dbReference type="SAM" id="MobiDB-lite"/>
    </source>
</evidence>
<evidence type="ECO:0000256" key="2">
    <source>
        <dbReference type="SAM" id="Phobius"/>
    </source>
</evidence>
<feature type="transmembrane region" description="Helical" evidence="2">
    <location>
        <begin position="25"/>
        <end position="46"/>
    </location>
</feature>
<evidence type="ECO:0000313" key="4">
    <source>
        <dbReference type="Proteomes" id="UP001501358"/>
    </source>
</evidence>
<feature type="region of interest" description="Disordered" evidence="1">
    <location>
        <begin position="170"/>
        <end position="204"/>
    </location>
</feature>
<feature type="compositionally biased region" description="Gly residues" evidence="1">
    <location>
        <begin position="364"/>
        <end position="381"/>
    </location>
</feature>
<dbReference type="EMBL" id="BAAATA010000027">
    <property type="protein sequence ID" value="GAA2499657.1"/>
    <property type="molecule type" value="Genomic_DNA"/>
</dbReference>
<feature type="compositionally biased region" description="Basic and acidic residues" evidence="1">
    <location>
        <begin position="172"/>
        <end position="190"/>
    </location>
</feature>
<proteinExistence type="predicted"/>
<organism evidence="3 4">
    <name type="scientific">Streptomyces thermolineatus</name>
    <dbReference type="NCBI Taxonomy" id="44033"/>
    <lineage>
        <taxon>Bacteria</taxon>
        <taxon>Bacillati</taxon>
        <taxon>Actinomycetota</taxon>
        <taxon>Actinomycetes</taxon>
        <taxon>Kitasatosporales</taxon>
        <taxon>Streptomycetaceae</taxon>
        <taxon>Streptomyces</taxon>
    </lineage>
</organism>
<keyword evidence="2" id="KW-1133">Transmembrane helix</keyword>
<dbReference type="Gene3D" id="2.50.20.10">
    <property type="entry name" value="Lipoprotein localisation LolA/LolB/LppX"/>
    <property type="match status" value="1"/>
</dbReference>
<dbReference type="PANTHER" id="PTHR37507:SF2">
    <property type="entry name" value="SPORULATION PROTEIN YDCC"/>
    <property type="match status" value="1"/>
</dbReference>
<sequence length="439" mass="44104">MAPTRPTRDREQAQDGAPRRRAARYAVPVALAGVVAATVGLVPALAAGDPELPDITAEKLLARMAGADVETGSGTVRVTVDLGLPAAFGGLAGSAGPSAGTDGEGGSGSTPGPGEKIGGLLSGSHTLRVAADGPERQRLTIVEDGAEYSVIRNADDVWAHDGRSGQALHTTLPEHEHGAGKDGKDGKDGAGKGGGGEDGLPGDLPVTPDAAVKKALEAVGDTTSVTVDGTTTVADRDAYQLVVEPKQKNSTVDSIRVAVDAETGVPLNFRLMPSDGGKAAVDIAFTKVSFERPAASLFEFAPPKGTKVEEADPERFDGDALLPDLAPEEFLPGLGSADGPAPGAEPKVRGEGWTRIAELKLPGGLPGSSTGDGGKNTGAPGGFDPQALLDSLGEKVKGDFGTGTLFGSRLVNALVTEDGTVYVGAVTPAGLTAAANAAH</sequence>
<dbReference type="PANTHER" id="PTHR37507">
    <property type="entry name" value="SPORULATION PROTEIN YDCC"/>
    <property type="match status" value="1"/>
</dbReference>
<dbReference type="SUPFAM" id="SSF89392">
    <property type="entry name" value="Prokaryotic lipoproteins and lipoprotein localization factors"/>
    <property type="match status" value="1"/>
</dbReference>